<keyword evidence="4 12" id="KW-0328">Glycosyltransferase</keyword>
<feature type="transmembrane region" description="Helical" evidence="12">
    <location>
        <begin position="72"/>
        <end position="92"/>
    </location>
</feature>
<comment type="catalytic activity">
    <reaction evidence="11">
        <text>an alpha-D-Man-(1-&gt;2)-alpha-D-Man-(1-&gt;2)-alpha-D-Man-(1-&gt;3)-[alpha-D-Man-(1-&gt;2)-alpha-D-Man-(1-&gt;3)-alpha-D-Man-(1-&gt;6)]-beta-D-Man-(1-&gt;4)-beta-D-GlcNAc-(1-&gt;4)-alpha-D-GlcNAc-diphospho-di-trans,poly-cis-dolichol + a di-trans,poly-cis-dolichyl beta-D-mannosyl phosphate = an alpha-D-Man-(1-&gt;2)-alpha-D-Man-(1-&gt;2)-alpha-D-Man-(1-&gt;3)-[alpha-D-Man-(1-&gt;2)-alpha-D-Man-(1-&gt;3)-[alpha-D-Man-(1-&gt;6)]-alpha-D-Man-(1-&gt;6)]-beta-D-Man-(1-&gt;4)-beta-D-GlcNAc-(1-&gt;4)-alpha-D-GlcNAc-diphospho-di-trans,poly-cis-dolichol + a di-trans,poly-cis-dolichyl phosphate + H(+)</text>
        <dbReference type="Rhea" id="RHEA:29535"/>
        <dbReference type="Rhea" id="RHEA-COMP:19498"/>
        <dbReference type="Rhea" id="RHEA-COMP:19501"/>
        <dbReference type="Rhea" id="RHEA-COMP:19518"/>
        <dbReference type="Rhea" id="RHEA-COMP:19519"/>
        <dbReference type="ChEBI" id="CHEBI:15378"/>
        <dbReference type="ChEBI" id="CHEBI:57683"/>
        <dbReference type="ChEBI" id="CHEBI:58211"/>
        <dbReference type="ChEBI" id="CHEBI:132517"/>
        <dbReference type="ChEBI" id="CHEBI:132519"/>
        <dbReference type="EC" id="2.4.1.260"/>
    </reaction>
    <physiologicalReaction direction="left-to-right" evidence="11">
        <dbReference type="Rhea" id="RHEA:29536"/>
    </physiologicalReaction>
</comment>
<comment type="similarity">
    <text evidence="3 12">Belongs to the glycosyltransferase 22 family.</text>
</comment>
<gene>
    <name evidence="13" type="primary">ECM39_2</name>
    <name evidence="13" type="ORF">LTR32_007759</name>
</gene>
<keyword evidence="14" id="KW-1185">Reference proteome</keyword>
<evidence type="ECO:0000256" key="10">
    <source>
        <dbReference type="ARBA" id="ARBA00044721"/>
    </source>
</evidence>
<evidence type="ECO:0000256" key="9">
    <source>
        <dbReference type="ARBA" id="ARBA00023136"/>
    </source>
</evidence>
<evidence type="ECO:0000256" key="1">
    <source>
        <dbReference type="ARBA" id="ARBA00004477"/>
    </source>
</evidence>
<proteinExistence type="inferred from homology"/>
<dbReference type="EMBL" id="JAVRRR010001652">
    <property type="protein sequence ID" value="KAK5138748.1"/>
    <property type="molecule type" value="Genomic_DNA"/>
</dbReference>
<feature type="non-terminal residue" evidence="13">
    <location>
        <position position="243"/>
    </location>
</feature>
<evidence type="ECO:0000256" key="12">
    <source>
        <dbReference type="RuleBase" id="RU363075"/>
    </source>
</evidence>
<evidence type="ECO:0000256" key="2">
    <source>
        <dbReference type="ARBA" id="ARBA00004922"/>
    </source>
</evidence>
<dbReference type="Pfam" id="PF03901">
    <property type="entry name" value="Glyco_transf_22"/>
    <property type="match status" value="1"/>
</dbReference>
<evidence type="ECO:0000256" key="8">
    <source>
        <dbReference type="ARBA" id="ARBA00022989"/>
    </source>
</evidence>
<evidence type="ECO:0000256" key="3">
    <source>
        <dbReference type="ARBA" id="ARBA00007063"/>
    </source>
</evidence>
<reference evidence="13 14" key="1">
    <citation type="submission" date="2023-08" db="EMBL/GenBank/DDBJ databases">
        <title>Black Yeasts Isolated from many extreme environments.</title>
        <authorList>
            <person name="Coleine C."/>
            <person name="Stajich J.E."/>
            <person name="Selbmann L."/>
        </authorList>
    </citation>
    <scope>NUCLEOTIDE SEQUENCE [LARGE SCALE GENOMIC DNA]</scope>
    <source>
        <strain evidence="13 14">CCFEE 5386</strain>
    </source>
</reference>
<comment type="caution">
    <text evidence="13">The sequence shown here is derived from an EMBL/GenBank/DDBJ whole genome shotgun (WGS) entry which is preliminary data.</text>
</comment>
<dbReference type="InterPro" id="IPR005599">
    <property type="entry name" value="GPI_mannosylTrfase"/>
</dbReference>
<keyword evidence="5 13" id="KW-0808">Transferase</keyword>
<comment type="caution">
    <text evidence="12">Lacks conserved residue(s) required for the propagation of feature annotation.</text>
</comment>
<dbReference type="PANTHER" id="PTHR22760">
    <property type="entry name" value="GLYCOSYLTRANSFERASE"/>
    <property type="match status" value="1"/>
</dbReference>
<organism evidence="13 14">
    <name type="scientific">Rachicladosporium monterosium</name>
    <dbReference type="NCBI Taxonomy" id="1507873"/>
    <lineage>
        <taxon>Eukaryota</taxon>
        <taxon>Fungi</taxon>
        <taxon>Dikarya</taxon>
        <taxon>Ascomycota</taxon>
        <taxon>Pezizomycotina</taxon>
        <taxon>Dothideomycetes</taxon>
        <taxon>Dothideomycetidae</taxon>
        <taxon>Cladosporiales</taxon>
        <taxon>Cladosporiaceae</taxon>
        <taxon>Rachicladosporium</taxon>
    </lineage>
</organism>
<sequence>MPFGTARLVVTNPPAAQLLARAALGLINVAALYSVKTAVDTAFGRTAGVWYVLLQASQFHVMYYASRTLPNMFAFSLTTAALANLVLVKSVNAKSARGAKRKRLALYLFTIAGIIFRSEIAILLACETLYLLFRQRATLVKDIIPAGLTGAVISLATTVSVDSFFWQQWPLWPELVGFYYNTVLGKSSEWGISPFHYYLLNALPRLLLNPMTILVCIPLALSTKAVQQISLDILLPHAAFILL</sequence>
<evidence type="ECO:0000256" key="7">
    <source>
        <dbReference type="ARBA" id="ARBA00022824"/>
    </source>
</evidence>
<dbReference type="EC" id="2.4.1.-" evidence="12"/>
<protein>
    <recommendedName>
        <fullName evidence="12">Mannosyltransferase</fullName>
        <ecNumber evidence="12">2.4.1.-</ecNumber>
    </recommendedName>
</protein>
<comment type="function">
    <text evidence="10">Mannosyltransferase that operates in the biosynthetic pathway of dolichol-linked oligosaccharides, the glycan precursors employed in protein asparagine (N)-glycosylation. The assembly of dolichol-linked oligosaccharides begins on the cytosolic side of the endoplasmic reticulum membrane and finishes in its lumen. The sequential addition of sugars to dolichol pyrophosphate produces dolichol-linked oligosaccharides containing fourteen sugars, including two GlcNAcs, nine mannoses and three glucoses. Once assembled, the oligosaccharide is transferred from the lipid to nascent proteins by oligosaccharyltransferases. In the lumen of the endoplasmic reticulum, adds the eighth mannose residue in an alpha-1,6 linkage onto Man(7)GlcNAc(2)-PP-dolichol to produce Man(8)GlcNAc(2)-PP-dolichol.</text>
</comment>
<keyword evidence="9 12" id="KW-0472">Membrane</keyword>
<name>A0ABR0KV79_9PEZI</name>
<dbReference type="PANTHER" id="PTHR22760:SF1">
    <property type="entry name" value="DOL-P-MAN:MAN(7)GLCNAC(2)-PP-DOL ALPHA-1,6-MANNOSYLTRANSFERASE"/>
    <property type="match status" value="1"/>
</dbReference>
<evidence type="ECO:0000256" key="11">
    <source>
        <dbReference type="ARBA" id="ARBA00048899"/>
    </source>
</evidence>
<accession>A0ABR0KV79</accession>
<evidence type="ECO:0000256" key="4">
    <source>
        <dbReference type="ARBA" id="ARBA00022676"/>
    </source>
</evidence>
<evidence type="ECO:0000313" key="13">
    <source>
        <dbReference type="EMBL" id="KAK5138748.1"/>
    </source>
</evidence>
<comment type="subcellular location">
    <subcellularLocation>
        <location evidence="1 12">Endoplasmic reticulum membrane</location>
        <topology evidence="1 12">Multi-pass membrane protein</topology>
    </subcellularLocation>
</comment>
<evidence type="ECO:0000313" key="14">
    <source>
        <dbReference type="Proteomes" id="UP001308179"/>
    </source>
</evidence>
<evidence type="ECO:0000256" key="6">
    <source>
        <dbReference type="ARBA" id="ARBA00022692"/>
    </source>
</evidence>
<feature type="transmembrane region" description="Helical" evidence="12">
    <location>
        <begin position="104"/>
        <end position="131"/>
    </location>
</feature>
<keyword evidence="6 12" id="KW-0812">Transmembrane</keyword>
<comment type="pathway">
    <text evidence="2">Protein modification; protein glycosylation.</text>
</comment>
<dbReference type="Proteomes" id="UP001308179">
    <property type="component" value="Unassembled WGS sequence"/>
</dbReference>
<keyword evidence="8 12" id="KW-1133">Transmembrane helix</keyword>
<keyword evidence="7 12" id="KW-0256">Endoplasmic reticulum</keyword>
<evidence type="ECO:0000256" key="5">
    <source>
        <dbReference type="ARBA" id="ARBA00022679"/>
    </source>
</evidence>
<dbReference type="GO" id="GO:0052917">
    <property type="term" value="F:dol-P-Man:Man(7)GlcNAc(2)-PP-Dol alpha-1,6-mannosyltransferase activity"/>
    <property type="evidence" value="ECO:0007669"/>
    <property type="project" value="UniProtKB-EC"/>
</dbReference>